<accession>A0A7C3RMW7</accession>
<organism evidence="5">
    <name type="scientific">Dictyoglomus thermophilum</name>
    <dbReference type="NCBI Taxonomy" id="14"/>
    <lineage>
        <taxon>Bacteria</taxon>
        <taxon>Pseudomonadati</taxon>
        <taxon>Dictyoglomota</taxon>
        <taxon>Dictyoglomia</taxon>
        <taxon>Dictyoglomales</taxon>
        <taxon>Dictyoglomaceae</taxon>
        <taxon>Dictyoglomus</taxon>
    </lineage>
</organism>
<dbReference type="GO" id="GO:0005829">
    <property type="term" value="C:cytosol"/>
    <property type="evidence" value="ECO:0007669"/>
    <property type="project" value="TreeGrafter"/>
</dbReference>
<dbReference type="InterPro" id="IPR036412">
    <property type="entry name" value="HAD-like_sf"/>
</dbReference>
<dbReference type="InterPro" id="IPR023198">
    <property type="entry name" value="PGP-like_dom2"/>
</dbReference>
<evidence type="ECO:0000256" key="1">
    <source>
        <dbReference type="ARBA" id="ARBA00000830"/>
    </source>
</evidence>
<dbReference type="InterPro" id="IPR041492">
    <property type="entry name" value="HAD_2"/>
</dbReference>
<reference evidence="5" key="1">
    <citation type="journal article" date="2020" name="mSystems">
        <title>Genome- and Community-Level Interaction Insights into Carbon Utilization and Element Cycling Functions of Hydrothermarchaeota in Hydrothermal Sediment.</title>
        <authorList>
            <person name="Zhou Z."/>
            <person name="Liu Y."/>
            <person name="Xu W."/>
            <person name="Pan J."/>
            <person name="Luo Z.H."/>
            <person name="Li M."/>
        </authorList>
    </citation>
    <scope>NUCLEOTIDE SEQUENCE [LARGE SCALE GENOMIC DNA]</scope>
    <source>
        <strain evidence="5">SpSt-81</strain>
    </source>
</reference>
<dbReference type="GO" id="GO:0008967">
    <property type="term" value="F:phosphoglycolate phosphatase activity"/>
    <property type="evidence" value="ECO:0007669"/>
    <property type="project" value="UniProtKB-EC"/>
</dbReference>
<evidence type="ECO:0000256" key="3">
    <source>
        <dbReference type="ARBA" id="ARBA00006171"/>
    </source>
</evidence>
<dbReference type="InterPro" id="IPR050155">
    <property type="entry name" value="HAD-like_hydrolase_sf"/>
</dbReference>
<dbReference type="SUPFAM" id="SSF56784">
    <property type="entry name" value="HAD-like"/>
    <property type="match status" value="1"/>
</dbReference>
<dbReference type="AlphaFoldDB" id="A0A7C3RMW7"/>
<comment type="caution">
    <text evidence="5">The sequence shown here is derived from an EMBL/GenBank/DDBJ whole genome shotgun (WGS) entry which is preliminary data.</text>
</comment>
<comment type="similarity">
    <text evidence="3">Belongs to the HAD-like hydrolase superfamily. CbbY/CbbZ/Gph/YieH family.</text>
</comment>
<proteinExistence type="inferred from homology"/>
<dbReference type="Gene3D" id="1.10.150.240">
    <property type="entry name" value="Putative phosphatase, domain 2"/>
    <property type="match status" value="1"/>
</dbReference>
<dbReference type="NCBIfam" id="TIGR01509">
    <property type="entry name" value="HAD-SF-IA-v3"/>
    <property type="match status" value="1"/>
</dbReference>
<dbReference type="PRINTS" id="PR00413">
    <property type="entry name" value="HADHALOGNASE"/>
</dbReference>
<dbReference type="InterPro" id="IPR023214">
    <property type="entry name" value="HAD_sf"/>
</dbReference>
<comment type="catalytic activity">
    <reaction evidence="1">
        <text>2-phosphoglycolate + H2O = glycolate + phosphate</text>
        <dbReference type="Rhea" id="RHEA:14369"/>
        <dbReference type="ChEBI" id="CHEBI:15377"/>
        <dbReference type="ChEBI" id="CHEBI:29805"/>
        <dbReference type="ChEBI" id="CHEBI:43474"/>
        <dbReference type="ChEBI" id="CHEBI:58033"/>
        <dbReference type="EC" id="3.1.3.18"/>
    </reaction>
</comment>
<dbReference type="EC" id="3.1.3.18" evidence="4"/>
<dbReference type="GO" id="GO:0006281">
    <property type="term" value="P:DNA repair"/>
    <property type="evidence" value="ECO:0007669"/>
    <property type="project" value="TreeGrafter"/>
</dbReference>
<evidence type="ECO:0000313" key="5">
    <source>
        <dbReference type="EMBL" id="HFX14116.1"/>
    </source>
</evidence>
<keyword evidence="5" id="KW-0378">Hydrolase</keyword>
<protein>
    <recommendedName>
        <fullName evidence="4">phosphoglycolate phosphatase</fullName>
        <ecNumber evidence="4">3.1.3.18</ecNumber>
    </recommendedName>
</protein>
<evidence type="ECO:0000256" key="4">
    <source>
        <dbReference type="ARBA" id="ARBA00013078"/>
    </source>
</evidence>
<evidence type="ECO:0000256" key="2">
    <source>
        <dbReference type="ARBA" id="ARBA00004818"/>
    </source>
</evidence>
<comment type="pathway">
    <text evidence="2">Organic acid metabolism; glycolate biosynthesis; glycolate from 2-phosphoglycolate: step 1/1.</text>
</comment>
<dbReference type="PANTHER" id="PTHR43434:SF1">
    <property type="entry name" value="PHOSPHOGLYCOLATE PHOSPHATASE"/>
    <property type="match status" value="1"/>
</dbReference>
<gene>
    <name evidence="5" type="ORF">ENW00_08240</name>
</gene>
<dbReference type="Pfam" id="PF13419">
    <property type="entry name" value="HAD_2"/>
    <property type="match status" value="1"/>
</dbReference>
<dbReference type="NCBIfam" id="TIGR01549">
    <property type="entry name" value="HAD-SF-IA-v1"/>
    <property type="match status" value="1"/>
</dbReference>
<dbReference type="PANTHER" id="PTHR43434">
    <property type="entry name" value="PHOSPHOGLYCOLATE PHOSPHATASE"/>
    <property type="match status" value="1"/>
</dbReference>
<dbReference type="SFLD" id="SFLDG01129">
    <property type="entry name" value="C1.5:_HAD__Beta-PGM__Phosphata"/>
    <property type="match status" value="1"/>
</dbReference>
<dbReference type="EMBL" id="DTIN01000033">
    <property type="protein sequence ID" value="HFX14116.1"/>
    <property type="molecule type" value="Genomic_DNA"/>
</dbReference>
<dbReference type="InterPro" id="IPR006439">
    <property type="entry name" value="HAD-SF_hydro_IA"/>
</dbReference>
<dbReference type="Gene3D" id="3.40.50.1000">
    <property type="entry name" value="HAD superfamily/HAD-like"/>
    <property type="match status" value="1"/>
</dbReference>
<name>A0A7C3RMW7_DICTH</name>
<sequence>MELKGIIWDWDGTLVDSYTACIVTTKKIFSHFGIEVKEEEYRKNFSPNWYEIYENHGLPKEYWEKVDELWKKYFDYSLVKWREKAEELLYFLKGFGLKLGVVTASTRKDIESETPYLHPERFIDEWIFWEDSEKPKPDPMPLKKILLKMKLSPYEIIYIGDAPQDILMGKRLKVVTIGVYSSFVSPERLEEASPNFIFKDLNDIFHFFKDLLL</sequence>
<dbReference type="SFLD" id="SFLDS00003">
    <property type="entry name" value="Haloacid_Dehalogenase"/>
    <property type="match status" value="1"/>
</dbReference>